<accession>A0ABS9MRX9</accession>
<keyword evidence="1" id="KW-0812">Transmembrane</keyword>
<dbReference type="Pfam" id="PF02325">
    <property type="entry name" value="CCB3_YggT"/>
    <property type="match status" value="1"/>
</dbReference>
<comment type="caution">
    <text evidence="2">The sequence shown here is derived from an EMBL/GenBank/DDBJ whole genome shotgun (WGS) entry which is preliminary data.</text>
</comment>
<evidence type="ECO:0000256" key="1">
    <source>
        <dbReference type="SAM" id="Phobius"/>
    </source>
</evidence>
<protein>
    <submittedName>
        <fullName evidence="2">YggT family protein</fullName>
    </submittedName>
</protein>
<keyword evidence="1" id="KW-0472">Membrane</keyword>
<feature type="transmembrane region" description="Helical" evidence="1">
    <location>
        <begin position="7"/>
        <end position="29"/>
    </location>
</feature>
<evidence type="ECO:0000313" key="3">
    <source>
        <dbReference type="Proteomes" id="UP001297600"/>
    </source>
</evidence>
<feature type="transmembrane region" description="Helical" evidence="1">
    <location>
        <begin position="66"/>
        <end position="89"/>
    </location>
</feature>
<organism evidence="2 3">
    <name type="scientific">Mesosutterella porci</name>
    <dbReference type="NCBI Taxonomy" id="2915351"/>
    <lineage>
        <taxon>Bacteria</taxon>
        <taxon>Pseudomonadati</taxon>
        <taxon>Pseudomonadota</taxon>
        <taxon>Betaproteobacteria</taxon>
        <taxon>Burkholderiales</taxon>
        <taxon>Sutterellaceae</taxon>
        <taxon>Mesosutterella</taxon>
    </lineage>
</organism>
<dbReference type="InterPro" id="IPR003425">
    <property type="entry name" value="CCB3/YggT"/>
</dbReference>
<feature type="transmembrane region" description="Helical" evidence="1">
    <location>
        <begin position="109"/>
        <end position="127"/>
    </location>
</feature>
<name>A0ABS9MRX9_9BURK</name>
<proteinExistence type="predicted"/>
<keyword evidence="3" id="KW-1185">Reference proteome</keyword>
<evidence type="ECO:0000313" key="2">
    <source>
        <dbReference type="EMBL" id="MCG5031277.1"/>
    </source>
</evidence>
<feature type="transmembrane region" description="Helical" evidence="1">
    <location>
        <begin position="160"/>
        <end position="180"/>
    </location>
</feature>
<dbReference type="RefSeq" id="WP_237979009.1">
    <property type="nucleotide sequence ID" value="NZ_JAKNCT010000008.1"/>
</dbReference>
<keyword evidence="1" id="KW-1133">Transmembrane helix</keyword>
<reference evidence="2 3" key="1">
    <citation type="submission" date="2022-02" db="EMBL/GenBank/DDBJ databases">
        <title>Mesosutterella porci, a novel member of the family Sutterellaceae from pig feces.</title>
        <authorList>
            <person name="Wylensek D."/>
            <person name="Clavel T."/>
        </authorList>
    </citation>
    <scope>NUCLEOTIDE SEQUENCE [LARGE SCALE GENOMIC DNA]</scope>
    <source>
        <strain evidence="3">oilRF-744-wt-GAM-9</strain>
    </source>
</reference>
<gene>
    <name evidence="2" type="ORF">MAF45_07470</name>
</gene>
<dbReference type="EMBL" id="JAKNCT010000008">
    <property type="protein sequence ID" value="MCG5031277.1"/>
    <property type="molecule type" value="Genomic_DNA"/>
</dbReference>
<dbReference type="Proteomes" id="UP001297600">
    <property type="component" value="Unassembled WGS sequence"/>
</dbReference>
<sequence>MNLISHLLGYVVDLLAALLGSVLLLRAWVYTLAIPTSDPIAKFCEVLTDWLVQPVVRSTGGRIGRWHWPALLCAFAVAILSSILSRLLFGVPMSLLGLFVSPFALLGRWATELVLWGTVIWAVLTWLRSPSPVIRTLGFLVEPFLRPIRRVIPPVKGVDLSPVFVFILCQLVLILITPLARGIV</sequence>